<proteinExistence type="predicted"/>
<keyword evidence="2" id="KW-1185">Reference proteome</keyword>
<evidence type="ECO:0000313" key="1">
    <source>
        <dbReference type="EMBL" id="EDN57376.1"/>
    </source>
</evidence>
<evidence type="ECO:0000313" key="2">
    <source>
        <dbReference type="Proteomes" id="UP000242664"/>
    </source>
</evidence>
<dbReference type="EMBL" id="DS267818">
    <property type="protein sequence ID" value="EDN57376.1"/>
    <property type="molecule type" value="Genomic_DNA"/>
</dbReference>
<name>A0ABM9WVP5_VIBAE</name>
<dbReference type="Proteomes" id="UP000242664">
    <property type="component" value="Unassembled WGS sequence"/>
</dbReference>
<protein>
    <submittedName>
        <fullName evidence="1">Uncharacterized protein</fullName>
    </submittedName>
</protein>
<gene>
    <name evidence="1" type="ORF">VEx25_1328</name>
</gene>
<accession>A0ABM9WVP5</accession>
<reference evidence="2" key="1">
    <citation type="submission" date="2006-10" db="EMBL/GenBank/DDBJ databases">
        <authorList>
            <person name="Heidelberg J."/>
            <person name="Sebastian Y."/>
        </authorList>
    </citation>
    <scope>NUCLEOTIDE SEQUENCE [LARGE SCALE GENOMIC DNA]</scope>
    <source>
        <strain evidence="2">EX25</strain>
    </source>
</reference>
<organism evidence="1 2">
    <name type="scientific">Vibrio antiquarius (strain Ex25)</name>
    <dbReference type="NCBI Taxonomy" id="150340"/>
    <lineage>
        <taxon>Bacteria</taxon>
        <taxon>Pseudomonadati</taxon>
        <taxon>Pseudomonadota</taxon>
        <taxon>Gammaproteobacteria</taxon>
        <taxon>Vibrionales</taxon>
        <taxon>Vibrionaceae</taxon>
        <taxon>Vibrio</taxon>
        <taxon>Vibrio diabolicus subgroup</taxon>
    </lineage>
</organism>
<sequence length="34" mass="4046">MLMTPEEQPKLTTVWLFLWLSYLRLALLESLPVI</sequence>